<evidence type="ECO:0000256" key="3">
    <source>
        <dbReference type="ARBA" id="ARBA00022692"/>
    </source>
</evidence>
<organism evidence="10 11">
    <name type="scientific">Aureimonas pseudogalii</name>
    <dbReference type="NCBI Taxonomy" id="1744844"/>
    <lineage>
        <taxon>Bacteria</taxon>
        <taxon>Pseudomonadati</taxon>
        <taxon>Pseudomonadota</taxon>
        <taxon>Alphaproteobacteria</taxon>
        <taxon>Hyphomicrobiales</taxon>
        <taxon>Aurantimonadaceae</taxon>
        <taxon>Aureimonas</taxon>
    </lineage>
</organism>
<evidence type="ECO:0000259" key="9">
    <source>
        <dbReference type="SMART" id="SM00244"/>
    </source>
</evidence>
<keyword evidence="11" id="KW-1185">Reference proteome</keyword>
<evidence type="ECO:0000256" key="4">
    <source>
        <dbReference type="ARBA" id="ARBA00022989"/>
    </source>
</evidence>
<dbReference type="Pfam" id="PF01145">
    <property type="entry name" value="Band_7"/>
    <property type="match status" value="1"/>
</dbReference>
<evidence type="ECO:0000256" key="1">
    <source>
        <dbReference type="ARBA" id="ARBA00004167"/>
    </source>
</evidence>
<evidence type="ECO:0000256" key="2">
    <source>
        <dbReference type="ARBA" id="ARBA00006971"/>
    </source>
</evidence>
<keyword evidence="4 6" id="KW-1133">Transmembrane helix</keyword>
<dbReference type="CDD" id="cd03404">
    <property type="entry name" value="SPFH_HflK"/>
    <property type="match status" value="1"/>
</dbReference>
<dbReference type="RefSeq" id="WP_183200030.1">
    <property type="nucleotide sequence ID" value="NZ_JACIEK010000005.1"/>
</dbReference>
<gene>
    <name evidence="10" type="ORF">GGR04_002326</name>
</gene>
<comment type="caution">
    <text evidence="10">The sequence shown here is derived from an EMBL/GenBank/DDBJ whole genome shotgun (WGS) entry which is preliminary data.</text>
</comment>
<feature type="region of interest" description="Disordered" evidence="8">
    <location>
        <begin position="1"/>
        <end position="35"/>
    </location>
</feature>
<dbReference type="PANTHER" id="PTHR43327">
    <property type="entry name" value="STOMATIN-LIKE PROTEIN 2, MITOCHONDRIAL"/>
    <property type="match status" value="1"/>
</dbReference>
<dbReference type="NCBIfam" id="TIGR01933">
    <property type="entry name" value="hflK"/>
    <property type="match status" value="1"/>
</dbReference>
<dbReference type="GO" id="GO:0016020">
    <property type="term" value="C:membrane"/>
    <property type="evidence" value="ECO:0007669"/>
    <property type="project" value="UniProtKB-SubCell"/>
</dbReference>
<dbReference type="InterPro" id="IPR001107">
    <property type="entry name" value="Band_7"/>
</dbReference>
<dbReference type="GO" id="GO:0006508">
    <property type="term" value="P:proteolysis"/>
    <property type="evidence" value="ECO:0007669"/>
    <property type="project" value="UniProtKB-KW"/>
</dbReference>
<evidence type="ECO:0000256" key="6">
    <source>
        <dbReference type="RuleBase" id="RU364113"/>
    </source>
</evidence>
<dbReference type="Proteomes" id="UP000542776">
    <property type="component" value="Unassembled WGS sequence"/>
</dbReference>
<feature type="compositionally biased region" description="Polar residues" evidence="8">
    <location>
        <begin position="375"/>
        <end position="415"/>
    </location>
</feature>
<comment type="function">
    <text evidence="6">HflC and HflK could encode or regulate a protease.</text>
</comment>
<dbReference type="GO" id="GO:0008233">
    <property type="term" value="F:peptidase activity"/>
    <property type="evidence" value="ECO:0007669"/>
    <property type="project" value="UniProtKB-KW"/>
</dbReference>
<comment type="similarity">
    <text evidence="2 6">Belongs to the band 7/mec-2 family. HflK subfamily.</text>
</comment>
<proteinExistence type="inferred from homology"/>
<feature type="region of interest" description="Disordered" evidence="8">
    <location>
        <begin position="366"/>
        <end position="415"/>
    </location>
</feature>
<dbReference type="InterPro" id="IPR050710">
    <property type="entry name" value="Band7/mec-2_domain"/>
</dbReference>
<evidence type="ECO:0000313" key="10">
    <source>
        <dbReference type="EMBL" id="MBB3998485.1"/>
    </source>
</evidence>
<dbReference type="SUPFAM" id="SSF117892">
    <property type="entry name" value="Band 7/SPFH domain"/>
    <property type="match status" value="1"/>
</dbReference>
<evidence type="ECO:0000256" key="7">
    <source>
        <dbReference type="SAM" id="Coils"/>
    </source>
</evidence>
<dbReference type="SMART" id="SM00244">
    <property type="entry name" value="PHB"/>
    <property type="match status" value="1"/>
</dbReference>
<reference evidence="10 11" key="1">
    <citation type="submission" date="2020-08" db="EMBL/GenBank/DDBJ databases">
        <title>Genomic Encyclopedia of Type Strains, Phase IV (KMG-IV): sequencing the most valuable type-strain genomes for metagenomic binning, comparative biology and taxonomic classification.</title>
        <authorList>
            <person name="Goeker M."/>
        </authorList>
    </citation>
    <scope>NUCLEOTIDE SEQUENCE [LARGE SCALE GENOMIC DNA]</scope>
    <source>
        <strain evidence="10 11">DSM 102238</strain>
    </source>
</reference>
<keyword evidence="5 6" id="KW-0472">Membrane</keyword>
<keyword evidence="10" id="KW-0645">Protease</keyword>
<evidence type="ECO:0000313" key="11">
    <source>
        <dbReference type="Proteomes" id="UP000542776"/>
    </source>
</evidence>
<dbReference type="InterPro" id="IPR020980">
    <property type="entry name" value="Membrane_HflK_N"/>
</dbReference>
<dbReference type="EMBL" id="JACIEK010000005">
    <property type="protein sequence ID" value="MBB3998485.1"/>
    <property type="molecule type" value="Genomic_DNA"/>
</dbReference>
<comment type="subunit">
    <text evidence="6">HflC and HflK may interact to form a multimeric complex.</text>
</comment>
<keyword evidence="7" id="KW-0175">Coiled coil</keyword>
<dbReference type="AlphaFoldDB" id="A0A7W6EBW3"/>
<sequence>MPWSNQTGKGGGGGPWGQGPQGPRPGGNNNSPDLEDILRRGQERLRRAMPGGGGGRSGGGGASGVAFGGLIVAGLAVVWLLNAVYTVQPDEQGVELLFGKPRPELSEPGLHFVMWPFETVETVSRAENQITIGSGQRGDGSGLMLSGNQNIVDVQFAVLYAVTNPQAYLFNVQDPQALLRQVAESAVREVVGRRPVEDVFRNDRTGIAEAVRQITQDTLNSYNSGLTVNAITIEDAAPPAEVADAFEEVQRAEQNESQFIEEARLYQNEQLGRAQGEAVQIRQDAAAYKNRVVQEAQGESQRFTAILTEYEKAPEITRERLYLETMEQVLRGSNKVIMNNGVAAGGQGVVPYLPLNELGRAGNAPAAVNPTNAPTRSIQPSAGSSSGTIAVPSNATSSLGQSAVGSSTNAQGGNR</sequence>
<keyword evidence="3 6" id="KW-0812">Transmembrane</keyword>
<accession>A0A7W6EBW3</accession>
<feature type="coiled-coil region" evidence="7">
    <location>
        <begin position="242"/>
        <end position="269"/>
    </location>
</feature>
<evidence type="ECO:0000256" key="5">
    <source>
        <dbReference type="ARBA" id="ARBA00023136"/>
    </source>
</evidence>
<comment type="subcellular location">
    <subcellularLocation>
        <location evidence="1">Membrane</location>
        <topology evidence="1">Single-pass membrane protein</topology>
    </subcellularLocation>
</comment>
<name>A0A7W6EBW3_9HYPH</name>
<dbReference type="InterPro" id="IPR036013">
    <property type="entry name" value="Band_7/SPFH_dom_sf"/>
</dbReference>
<keyword evidence="10" id="KW-0378">Hydrolase</keyword>
<dbReference type="Pfam" id="PF12221">
    <property type="entry name" value="HflK_N"/>
    <property type="match status" value="1"/>
</dbReference>
<dbReference type="Gene3D" id="3.30.479.30">
    <property type="entry name" value="Band 7 domain"/>
    <property type="match status" value="1"/>
</dbReference>
<feature type="transmembrane region" description="Helical" evidence="6">
    <location>
        <begin position="65"/>
        <end position="85"/>
    </location>
</feature>
<dbReference type="PANTHER" id="PTHR43327:SF2">
    <property type="entry name" value="MODULATOR OF FTSH PROTEASE HFLK"/>
    <property type="match status" value="1"/>
</dbReference>
<feature type="compositionally biased region" description="Gly residues" evidence="8">
    <location>
        <begin position="8"/>
        <end position="20"/>
    </location>
</feature>
<dbReference type="InterPro" id="IPR010201">
    <property type="entry name" value="HflK"/>
</dbReference>
<evidence type="ECO:0000256" key="8">
    <source>
        <dbReference type="SAM" id="MobiDB-lite"/>
    </source>
</evidence>
<feature type="domain" description="Band 7" evidence="9">
    <location>
        <begin position="82"/>
        <end position="250"/>
    </location>
</feature>
<protein>
    <recommendedName>
        <fullName evidence="6">Protein HflK</fullName>
    </recommendedName>
</protein>